<protein>
    <submittedName>
        <fullName evidence="8">Uncharacterized protein</fullName>
    </submittedName>
</protein>
<dbReference type="GO" id="GO:0035269">
    <property type="term" value="P:protein O-linked glycosylation via mannose"/>
    <property type="evidence" value="ECO:0007669"/>
    <property type="project" value="TreeGrafter"/>
</dbReference>
<gene>
    <name evidence="8" type="ORF">HUG17_7838</name>
</gene>
<evidence type="ECO:0000256" key="3">
    <source>
        <dbReference type="ARBA" id="ARBA00022968"/>
    </source>
</evidence>
<evidence type="ECO:0000256" key="5">
    <source>
        <dbReference type="ARBA" id="ARBA00023136"/>
    </source>
</evidence>
<keyword evidence="3" id="KW-0735">Signal-anchor</keyword>
<evidence type="ECO:0000256" key="4">
    <source>
        <dbReference type="ARBA" id="ARBA00022989"/>
    </source>
</evidence>
<feature type="transmembrane region" description="Helical" evidence="7">
    <location>
        <begin position="28"/>
        <end position="51"/>
    </location>
</feature>
<comment type="caution">
    <text evidence="8">The sequence shown here is derived from an EMBL/GenBank/DDBJ whole genome shotgun (WGS) entry which is preliminary data.</text>
</comment>
<dbReference type="PANTHER" id="PTHR12270:SF52">
    <property type="entry name" value="GLYCOSYLTRANSFERASE-LIKE PROTEIN GNT13-RELATED"/>
    <property type="match status" value="1"/>
</dbReference>
<comment type="subcellular location">
    <subcellularLocation>
        <location evidence="1">Membrane</location>
        <topology evidence="1">Single-pass type II membrane protein</topology>
    </subcellularLocation>
</comment>
<name>A0A9D4SG15_DERFA</name>
<organism evidence="8">
    <name type="scientific">Dermatophagoides farinae</name>
    <name type="common">American house dust mite</name>
    <dbReference type="NCBI Taxonomy" id="6954"/>
    <lineage>
        <taxon>Eukaryota</taxon>
        <taxon>Metazoa</taxon>
        <taxon>Ecdysozoa</taxon>
        <taxon>Arthropoda</taxon>
        <taxon>Chelicerata</taxon>
        <taxon>Arachnida</taxon>
        <taxon>Acari</taxon>
        <taxon>Acariformes</taxon>
        <taxon>Sarcoptiformes</taxon>
        <taxon>Astigmata</taxon>
        <taxon>Psoroptidia</taxon>
        <taxon>Analgoidea</taxon>
        <taxon>Pyroglyphidae</taxon>
        <taxon>Dermatophagoidinae</taxon>
        <taxon>Dermatophagoides</taxon>
    </lineage>
</organism>
<dbReference type="GO" id="GO:0042285">
    <property type="term" value="F:xylosyltransferase activity"/>
    <property type="evidence" value="ECO:0007669"/>
    <property type="project" value="TreeGrafter"/>
</dbReference>
<dbReference type="PANTHER" id="PTHR12270">
    <property type="entry name" value="GLYCOSYLTRANSFERASE-RELATED"/>
    <property type="match status" value="1"/>
</dbReference>
<keyword evidence="4 7" id="KW-1133">Transmembrane helix</keyword>
<evidence type="ECO:0000256" key="2">
    <source>
        <dbReference type="ARBA" id="ARBA00022692"/>
    </source>
</evidence>
<evidence type="ECO:0000256" key="6">
    <source>
        <dbReference type="ARBA" id="ARBA00023180"/>
    </source>
</evidence>
<dbReference type="AlphaFoldDB" id="A0A9D4SG15"/>
<reference evidence="8" key="2">
    <citation type="journal article" date="2021" name="World Allergy Organ. J.">
        <title>Chromosome-level assembly of Dermatophagoides farinae genome and transcriptome reveals two novel allergens Der f 37 and Der f 39.</title>
        <authorList>
            <person name="Chen J."/>
            <person name="Cai Z."/>
            <person name="Fan D."/>
            <person name="Hu J."/>
            <person name="Hou Y."/>
            <person name="He Y."/>
            <person name="Zhang Z."/>
            <person name="Zhao Z."/>
            <person name="Gao P."/>
            <person name="Hu W."/>
            <person name="Sun J."/>
            <person name="Li J."/>
            <person name="Ji K."/>
        </authorList>
    </citation>
    <scope>NUCLEOTIDE SEQUENCE</scope>
    <source>
        <strain evidence="8">JKM2019</strain>
    </source>
</reference>
<accession>A0A9D4SG15</accession>
<dbReference type="GO" id="GO:0016020">
    <property type="term" value="C:membrane"/>
    <property type="evidence" value="ECO:0007669"/>
    <property type="project" value="UniProtKB-SubCell"/>
</dbReference>
<evidence type="ECO:0000256" key="7">
    <source>
        <dbReference type="SAM" id="Phobius"/>
    </source>
</evidence>
<keyword evidence="5 7" id="KW-0472">Membrane</keyword>
<sequence length="601" mass="71092">MSLPPYYPPGRFDYFLLRLQKELKKTSTFRIVIIAIVLHSLFSILLIHNFLNYYSDTYHSKHATSHDHPDKGKISIFSRPVTNDDIDSERRYKLVKMDFTDSTIFGPNAINLLHSNLIRSQQLTHIGWFSDHFRWEEKIQCFNNRWTFCDKIFIAKCKPNSIRAIYQFVPFKIESNVRHLYFSVRATAEQLVEQSNDGFYGMLALIEHVDGTDEIIRLKFRYESESWSLRVEDYRSTKTIKSVTIMLACYGYSGIASFTDVRLTSESAGLDPLFSAYDICSWCSFQPNDHQVKKSNQLSNTDYEILKMPRFEMEKSTANHQVTFVSQVSMDRLVILEQSLRTWNGPVSISIHVLTNNSTNGRIQDWQLPSVNLQHYPINVLRNLAIKMVQTRFMFLVDADFQPSPNLETNFLNTLNKYHSSYLRQHDTNGCRIAFVVPAFEYLEIPNKEDPILKSKDELIQLIHRDDPMIEPFRLHESNEVHGLTNYWKWYHTNGPYNITYRFHDKYEPYIIVEKNSHLPLYDENLFNYGMNKVMHISEMFAANYTFEVLDNVWSIHFQHRSTPYYMDFLKNLTYRLCNRAERFKVLQRIIYQYNVQLDQC</sequence>
<dbReference type="Pfam" id="PF13896">
    <property type="entry name" value="Glyco_transf_49"/>
    <property type="match status" value="1"/>
</dbReference>
<proteinExistence type="predicted"/>
<reference evidence="8" key="1">
    <citation type="submission" date="2020-06" db="EMBL/GenBank/DDBJ databases">
        <authorList>
            <person name="Ji K."/>
            <person name="Li J."/>
        </authorList>
    </citation>
    <scope>NUCLEOTIDE SEQUENCE</scope>
    <source>
        <strain evidence="8">JKM2019</strain>
        <tissue evidence="8">Whole body</tissue>
    </source>
</reference>
<dbReference type="InterPro" id="IPR051292">
    <property type="entry name" value="Xyl/GlcA_transferase"/>
</dbReference>
<keyword evidence="2 7" id="KW-0812">Transmembrane</keyword>
<dbReference type="EMBL" id="SDOV01000005">
    <property type="protein sequence ID" value="KAH7640371.1"/>
    <property type="molecule type" value="Genomic_DNA"/>
</dbReference>
<dbReference type="GO" id="GO:0015020">
    <property type="term" value="F:glucuronosyltransferase activity"/>
    <property type="evidence" value="ECO:0007669"/>
    <property type="project" value="TreeGrafter"/>
</dbReference>
<evidence type="ECO:0000313" key="8">
    <source>
        <dbReference type="EMBL" id="KAH7640371.1"/>
    </source>
</evidence>
<keyword evidence="6" id="KW-0325">Glycoprotein</keyword>
<evidence type="ECO:0000256" key="1">
    <source>
        <dbReference type="ARBA" id="ARBA00004606"/>
    </source>
</evidence>
<dbReference type="Proteomes" id="UP000828236">
    <property type="component" value="Unassembled WGS sequence"/>
</dbReference>